<evidence type="ECO:0000256" key="1">
    <source>
        <dbReference type="SAM" id="MobiDB-lite"/>
    </source>
</evidence>
<feature type="region of interest" description="Disordered" evidence="1">
    <location>
        <begin position="1"/>
        <end position="25"/>
    </location>
</feature>
<dbReference type="Proteomes" id="UP000032141">
    <property type="component" value="Unassembled WGS sequence"/>
</dbReference>
<dbReference type="Gramene" id="Bo17742s010.1">
    <property type="protein sequence ID" value="Bo17742s010.1"/>
    <property type="gene ID" value="Bo17742s010"/>
</dbReference>
<dbReference type="HOGENOM" id="CLU_2874443_0_0_1"/>
<sequence length="64" mass="7353">MDLDLALRMDKPSSPTDDSTSEYKAVHEKWERSNRIGLMIIKDTIPEAFRGGEEINDLKQFLAE</sequence>
<proteinExistence type="predicted"/>
<name>A0A0D3A0F2_BRAOL</name>
<dbReference type="AlphaFoldDB" id="A0A0D3A0F2"/>
<keyword evidence="3" id="KW-1185">Reference proteome</keyword>
<evidence type="ECO:0000313" key="2">
    <source>
        <dbReference type="EnsemblPlants" id="Bo17742s010.1"/>
    </source>
</evidence>
<evidence type="ECO:0000313" key="3">
    <source>
        <dbReference type="Proteomes" id="UP000032141"/>
    </source>
</evidence>
<accession>A0A0D3A0F2</accession>
<protein>
    <submittedName>
        <fullName evidence="2">Uncharacterized protein</fullName>
    </submittedName>
</protein>
<reference evidence="2" key="2">
    <citation type="submission" date="2015-06" db="UniProtKB">
        <authorList>
            <consortium name="EnsemblPlants"/>
        </authorList>
    </citation>
    <scope>IDENTIFICATION</scope>
</reference>
<feature type="compositionally biased region" description="Basic and acidic residues" evidence="1">
    <location>
        <begin position="1"/>
        <end position="11"/>
    </location>
</feature>
<dbReference type="EnsemblPlants" id="Bo17742s010.1">
    <property type="protein sequence ID" value="Bo17742s010.1"/>
    <property type="gene ID" value="Bo17742s010"/>
</dbReference>
<reference evidence="2" key="1">
    <citation type="journal article" date="2014" name="Genome Biol.">
        <title>Transcriptome and methylome profiling reveals relics of genome dominance in the mesopolyploid Brassica oleracea.</title>
        <authorList>
            <person name="Parkin I.A."/>
            <person name="Koh C."/>
            <person name="Tang H."/>
            <person name="Robinson S.J."/>
            <person name="Kagale S."/>
            <person name="Clarke W.E."/>
            <person name="Town C.D."/>
            <person name="Nixon J."/>
            <person name="Krishnakumar V."/>
            <person name="Bidwell S.L."/>
            <person name="Denoeud F."/>
            <person name="Belcram H."/>
            <person name="Links M.G."/>
            <person name="Just J."/>
            <person name="Clarke C."/>
            <person name="Bender T."/>
            <person name="Huebert T."/>
            <person name="Mason A.S."/>
            <person name="Pires J.C."/>
            <person name="Barker G."/>
            <person name="Moore J."/>
            <person name="Walley P.G."/>
            <person name="Manoli S."/>
            <person name="Batley J."/>
            <person name="Edwards D."/>
            <person name="Nelson M.N."/>
            <person name="Wang X."/>
            <person name="Paterson A.H."/>
            <person name="King G."/>
            <person name="Bancroft I."/>
            <person name="Chalhoub B."/>
            <person name="Sharpe A.G."/>
        </authorList>
    </citation>
    <scope>NUCLEOTIDE SEQUENCE [LARGE SCALE GENOMIC DNA]</scope>
    <source>
        <strain evidence="2">cv. TO1000</strain>
    </source>
</reference>
<organism evidence="2 3">
    <name type="scientific">Brassica oleracea var. oleracea</name>
    <dbReference type="NCBI Taxonomy" id="109376"/>
    <lineage>
        <taxon>Eukaryota</taxon>
        <taxon>Viridiplantae</taxon>
        <taxon>Streptophyta</taxon>
        <taxon>Embryophyta</taxon>
        <taxon>Tracheophyta</taxon>
        <taxon>Spermatophyta</taxon>
        <taxon>Magnoliopsida</taxon>
        <taxon>eudicotyledons</taxon>
        <taxon>Gunneridae</taxon>
        <taxon>Pentapetalae</taxon>
        <taxon>rosids</taxon>
        <taxon>malvids</taxon>
        <taxon>Brassicales</taxon>
        <taxon>Brassicaceae</taxon>
        <taxon>Brassiceae</taxon>
        <taxon>Brassica</taxon>
    </lineage>
</organism>